<evidence type="ECO:0000256" key="1">
    <source>
        <dbReference type="ARBA" id="ARBA00004323"/>
    </source>
</evidence>
<keyword evidence="9" id="KW-0325">Glycoprotein</keyword>
<evidence type="ECO:0000313" key="10">
    <source>
        <dbReference type="Proteomes" id="UP000694941"/>
    </source>
</evidence>
<dbReference type="PANTHER" id="PTHR14647">
    <property type="entry name" value="GALACTOSE-3-O-SULFOTRANSFERASE"/>
    <property type="match status" value="1"/>
</dbReference>
<evidence type="ECO:0000256" key="5">
    <source>
        <dbReference type="ARBA" id="ARBA00022968"/>
    </source>
</evidence>
<proteinExistence type="inferred from homology"/>
<keyword evidence="8" id="KW-0472">Membrane</keyword>
<evidence type="ECO:0000313" key="11">
    <source>
        <dbReference type="RefSeq" id="XP_022255571.1"/>
    </source>
</evidence>
<evidence type="ECO:0000256" key="9">
    <source>
        <dbReference type="ARBA" id="ARBA00023180"/>
    </source>
</evidence>
<name>A0ABM1TI65_LIMPO</name>
<keyword evidence="4" id="KW-0812">Transmembrane</keyword>
<evidence type="ECO:0000256" key="4">
    <source>
        <dbReference type="ARBA" id="ARBA00022692"/>
    </source>
</evidence>
<organism evidence="10 11">
    <name type="scientific">Limulus polyphemus</name>
    <name type="common">Atlantic horseshoe crab</name>
    <dbReference type="NCBI Taxonomy" id="6850"/>
    <lineage>
        <taxon>Eukaryota</taxon>
        <taxon>Metazoa</taxon>
        <taxon>Ecdysozoa</taxon>
        <taxon>Arthropoda</taxon>
        <taxon>Chelicerata</taxon>
        <taxon>Merostomata</taxon>
        <taxon>Xiphosura</taxon>
        <taxon>Limulidae</taxon>
        <taxon>Limulus</taxon>
    </lineage>
</organism>
<dbReference type="GeneID" id="106471247"/>
<keyword evidence="5" id="KW-0735">Signal-anchor</keyword>
<accession>A0ABM1TI65</accession>
<dbReference type="Pfam" id="PF06990">
    <property type="entry name" value="Gal-3-0_sulfotr"/>
    <property type="match status" value="1"/>
</dbReference>
<keyword evidence="6" id="KW-1133">Transmembrane helix</keyword>
<comment type="similarity">
    <text evidence="2">Belongs to the galactose-3-O-sulfotransferase family.</text>
</comment>
<dbReference type="Proteomes" id="UP000694941">
    <property type="component" value="Unplaced"/>
</dbReference>
<protein>
    <submittedName>
        <fullName evidence="11">Galactose-3-O-sulfotransferase 4-like isoform X1</fullName>
    </submittedName>
</protein>
<dbReference type="PANTHER" id="PTHR14647:SF87">
    <property type="entry name" value="PUTATIVE-RELATED"/>
    <property type="match status" value="1"/>
</dbReference>
<keyword evidence="10" id="KW-1185">Reference proteome</keyword>
<evidence type="ECO:0000256" key="6">
    <source>
        <dbReference type="ARBA" id="ARBA00022989"/>
    </source>
</evidence>
<dbReference type="InterPro" id="IPR027417">
    <property type="entry name" value="P-loop_NTPase"/>
</dbReference>
<evidence type="ECO:0000256" key="7">
    <source>
        <dbReference type="ARBA" id="ARBA00023034"/>
    </source>
</evidence>
<keyword evidence="7" id="KW-0333">Golgi apparatus</keyword>
<evidence type="ECO:0000256" key="8">
    <source>
        <dbReference type="ARBA" id="ARBA00023136"/>
    </source>
</evidence>
<gene>
    <name evidence="11" type="primary">LOC106471247</name>
</gene>
<dbReference type="SUPFAM" id="SSF52540">
    <property type="entry name" value="P-loop containing nucleoside triphosphate hydrolases"/>
    <property type="match status" value="1"/>
</dbReference>
<reference evidence="11" key="1">
    <citation type="submission" date="2025-08" db="UniProtKB">
        <authorList>
            <consortium name="RefSeq"/>
        </authorList>
    </citation>
    <scope>IDENTIFICATION</scope>
    <source>
        <tissue evidence="11">Muscle</tissue>
    </source>
</reference>
<sequence length="372" mass="43585">MRKNQLFCSLFALVGLAILCIILFTDIIAIFKNNIPEYHLPKCTKKTDIVFLKTHKAASSSIQNIIMRFGDRHDLLFVLPKTGNYLGHPHPFHHNMALKLKPSAVNTRYNIIAHHTRFNYSELKRVVPEDAIFITILRDPAELFESLYSYYTLEYFYGTPVSNFGVNKTKRDINKRFTGRIGINQMSFDLGMDEKDFENVTVLMEFAKEINSRFNLVMIAEQMDESLVLLKNLLCWETDDVTVFKLNTRDKKFVKPIDSRLRLQLEKVNYADYVLYSFFKDKLAEKIQNFGEQKLAAEVRELRKRRELWFNFCVQGENLVINIKNGKKPVYRNSKVTKLKAREDNDTCVKMAEEELIYTDMLRVKQKPLMSD</sequence>
<dbReference type="Gene3D" id="3.40.50.300">
    <property type="entry name" value="P-loop containing nucleotide triphosphate hydrolases"/>
    <property type="match status" value="1"/>
</dbReference>
<comment type="subcellular location">
    <subcellularLocation>
        <location evidence="1">Golgi apparatus membrane</location>
        <topology evidence="1">Single-pass type II membrane protein</topology>
    </subcellularLocation>
</comment>
<keyword evidence="3" id="KW-0808">Transferase</keyword>
<evidence type="ECO:0000256" key="3">
    <source>
        <dbReference type="ARBA" id="ARBA00022679"/>
    </source>
</evidence>
<evidence type="ECO:0000256" key="2">
    <source>
        <dbReference type="ARBA" id="ARBA00008124"/>
    </source>
</evidence>
<dbReference type="RefSeq" id="XP_022255571.1">
    <property type="nucleotide sequence ID" value="XM_022399863.1"/>
</dbReference>
<dbReference type="InterPro" id="IPR009729">
    <property type="entry name" value="Gal-3-0_sulfotransfrase"/>
</dbReference>